<proteinExistence type="predicted"/>
<dbReference type="Proteomes" id="UP001629230">
    <property type="component" value="Unassembled WGS sequence"/>
</dbReference>
<protein>
    <submittedName>
        <fullName evidence="1">Uncharacterized protein</fullName>
    </submittedName>
</protein>
<dbReference type="EMBL" id="JAQQEZ010000009">
    <property type="protein sequence ID" value="MFM0002508.1"/>
    <property type="molecule type" value="Genomic_DNA"/>
</dbReference>
<name>A0ABW9ARH7_9BURK</name>
<dbReference type="RefSeq" id="WP_408177824.1">
    <property type="nucleotide sequence ID" value="NZ_JAQQEZ010000009.1"/>
</dbReference>
<organism evidence="1 2">
    <name type="scientific">Paraburkholderia dipogonis</name>
    <dbReference type="NCBI Taxonomy" id="1211383"/>
    <lineage>
        <taxon>Bacteria</taxon>
        <taxon>Pseudomonadati</taxon>
        <taxon>Pseudomonadota</taxon>
        <taxon>Betaproteobacteria</taxon>
        <taxon>Burkholderiales</taxon>
        <taxon>Burkholderiaceae</taxon>
        <taxon>Paraburkholderia</taxon>
    </lineage>
</organism>
<reference evidence="1 2" key="1">
    <citation type="journal article" date="2024" name="Chem. Sci.">
        <title>Discovery of megapolipeptins by genome mining of a Burkholderiales bacteria collection.</title>
        <authorList>
            <person name="Paulo B.S."/>
            <person name="Recchia M.J.J."/>
            <person name="Lee S."/>
            <person name="Fergusson C.H."/>
            <person name="Romanowski S.B."/>
            <person name="Hernandez A."/>
            <person name="Krull N."/>
            <person name="Liu D.Y."/>
            <person name="Cavanagh H."/>
            <person name="Bos A."/>
            <person name="Gray C.A."/>
            <person name="Murphy B.T."/>
            <person name="Linington R.G."/>
            <person name="Eustaquio A.S."/>
        </authorList>
    </citation>
    <scope>NUCLEOTIDE SEQUENCE [LARGE SCALE GENOMIC DNA]</scope>
    <source>
        <strain evidence="1 2">RL17-350-BIC-A</strain>
    </source>
</reference>
<accession>A0ABW9ARH7</accession>
<evidence type="ECO:0000313" key="2">
    <source>
        <dbReference type="Proteomes" id="UP001629230"/>
    </source>
</evidence>
<comment type="caution">
    <text evidence="1">The sequence shown here is derived from an EMBL/GenBank/DDBJ whole genome shotgun (WGS) entry which is preliminary data.</text>
</comment>
<evidence type="ECO:0000313" key="1">
    <source>
        <dbReference type="EMBL" id="MFM0002508.1"/>
    </source>
</evidence>
<sequence length="307" mass="33872">MNSKKLAYFSVCLGAIAICIAAATHFLNFSSLPSKGTNMPPALTLVRLGDPKGSDLAGVGASVDNHPTGAMFYQREWTGGKLGVVEYEQGKHSFTVENVLGVIGFADKDEPEGIYSWDISFGVSAEQAETHQFSRDRVMAFLANLRAAGWKRFIEPHRPRINGRQAWNYAASPAVDWIYSLDSTYTPTMEEWIRAKGQSPTWIFYADGTYLEVSIMESNMGGFVGKGTYLLGANVENEYAFYGLGYFPGDAEKIHNWKALLPAELEKYHAMRFKTEAALKAQGFTIDTTYQDPPIKALQSLSGTATQ</sequence>
<keyword evidence="2" id="KW-1185">Reference proteome</keyword>
<gene>
    <name evidence="1" type="ORF">PQR57_15915</name>
</gene>